<evidence type="ECO:0000256" key="1">
    <source>
        <dbReference type="ARBA" id="ARBA00004383"/>
    </source>
</evidence>
<sequence>MAAPRTRMALALLAALVLGAGAWLATRSPDAGGSAPGAAAPAPWSTAAGQPVARGSADPFMTPPSAGPQEGPLADPLLRPGLRYAMDELLNAALQAGDTSDPAELKRRLRALVDQHFGADVRERALALALRYVDYRTALARIEPPADLSDAKAVREAMQARDGVRQQFFGRAEYDALFADEAALDRLTLARLDIDADRSLTPEQRTQALRAAEEALPPALRAQREAATAQLGVAQQTAALDARNADDATRYAERSARYGEAAAQALAARDTEERQWQQRLDQYQQARAANGDGPALQQLRQQLFSPEERLRVDAALALRGAAGGTRQGGG</sequence>
<gene>
    <name evidence="15" type="ORF">SAMN04489711_10818</name>
</gene>
<dbReference type="EMBL" id="FONX01000008">
    <property type="protein sequence ID" value="SFE94785.1"/>
    <property type="molecule type" value="Genomic_DNA"/>
</dbReference>
<evidence type="ECO:0000256" key="14">
    <source>
        <dbReference type="SAM" id="SignalP"/>
    </source>
</evidence>
<protein>
    <recommendedName>
        <fullName evidence="11">Lipase helper protein</fullName>
    </recommendedName>
    <alternativeName>
        <fullName evidence="12">Lipase modulator</fullName>
    </alternativeName>
</protein>
<keyword evidence="3" id="KW-1003">Cell membrane</keyword>
<evidence type="ECO:0000256" key="6">
    <source>
        <dbReference type="ARBA" id="ARBA00022963"/>
    </source>
</evidence>
<evidence type="ECO:0000256" key="12">
    <source>
        <dbReference type="ARBA" id="ARBA00031542"/>
    </source>
</evidence>
<keyword evidence="6" id="KW-0442">Lipid degradation</keyword>
<keyword evidence="7" id="KW-1133">Transmembrane helix</keyword>
<keyword evidence="16" id="KW-1185">Reference proteome</keyword>
<dbReference type="Proteomes" id="UP000199119">
    <property type="component" value="Unassembled WGS sequence"/>
</dbReference>
<accession>A0A1I2EPM7</accession>
<feature type="chain" id="PRO_5011778708" description="Lipase helper protein" evidence="14">
    <location>
        <begin position="26"/>
        <end position="330"/>
    </location>
</feature>
<evidence type="ECO:0000256" key="9">
    <source>
        <dbReference type="ARBA" id="ARBA00023136"/>
    </source>
</evidence>
<evidence type="ECO:0000256" key="8">
    <source>
        <dbReference type="ARBA" id="ARBA00023098"/>
    </source>
</evidence>
<evidence type="ECO:0000256" key="7">
    <source>
        <dbReference type="ARBA" id="ARBA00022989"/>
    </source>
</evidence>
<dbReference type="SUPFAM" id="SSF158855">
    <property type="entry name" value="Lipase chaperone-like"/>
    <property type="match status" value="1"/>
</dbReference>
<dbReference type="AlphaFoldDB" id="A0A1I2EPM7"/>
<keyword evidence="9" id="KW-0472">Membrane</keyword>
<organism evidence="15 16">
    <name type="scientific">Paracidovorax wautersii</name>
    <dbReference type="NCBI Taxonomy" id="1177982"/>
    <lineage>
        <taxon>Bacteria</taxon>
        <taxon>Pseudomonadati</taxon>
        <taxon>Pseudomonadota</taxon>
        <taxon>Betaproteobacteria</taxon>
        <taxon>Burkholderiales</taxon>
        <taxon>Comamonadaceae</taxon>
        <taxon>Paracidovorax</taxon>
    </lineage>
</organism>
<evidence type="ECO:0000256" key="3">
    <source>
        <dbReference type="ARBA" id="ARBA00022475"/>
    </source>
</evidence>
<dbReference type="GO" id="GO:0005886">
    <property type="term" value="C:plasma membrane"/>
    <property type="evidence" value="ECO:0007669"/>
    <property type="project" value="UniProtKB-SubCell"/>
</dbReference>
<feature type="signal peptide" evidence="14">
    <location>
        <begin position="1"/>
        <end position="25"/>
    </location>
</feature>
<comment type="subcellular location">
    <subcellularLocation>
        <location evidence="1">Cell inner membrane</location>
        <topology evidence="1">Single-pass membrane protein</topology>
        <orientation evidence="1">Periplasmic side</orientation>
    </subcellularLocation>
</comment>
<keyword evidence="5" id="KW-0812">Transmembrane</keyword>
<evidence type="ECO:0000313" key="16">
    <source>
        <dbReference type="Proteomes" id="UP000199119"/>
    </source>
</evidence>
<evidence type="ECO:0000256" key="2">
    <source>
        <dbReference type="ARBA" id="ARBA00010358"/>
    </source>
</evidence>
<keyword evidence="10" id="KW-0143">Chaperone</keyword>
<dbReference type="STRING" id="1177982.SAMN04489711_10818"/>
<evidence type="ECO:0000313" key="15">
    <source>
        <dbReference type="EMBL" id="SFE94785.1"/>
    </source>
</evidence>
<keyword evidence="4" id="KW-0997">Cell inner membrane</keyword>
<dbReference type="OrthoDB" id="8811361at2"/>
<dbReference type="GO" id="GO:0016042">
    <property type="term" value="P:lipid catabolic process"/>
    <property type="evidence" value="ECO:0007669"/>
    <property type="project" value="UniProtKB-KW"/>
</dbReference>
<dbReference type="GO" id="GO:0051082">
    <property type="term" value="F:unfolded protein binding"/>
    <property type="evidence" value="ECO:0007669"/>
    <property type="project" value="InterPro"/>
</dbReference>
<dbReference type="InterPro" id="IPR004961">
    <property type="entry name" value="Lipase_chaperone"/>
</dbReference>
<reference evidence="16" key="1">
    <citation type="submission" date="2016-10" db="EMBL/GenBank/DDBJ databases">
        <authorList>
            <person name="Varghese N."/>
            <person name="Submissions S."/>
        </authorList>
    </citation>
    <scope>NUCLEOTIDE SEQUENCE [LARGE SCALE GENOMIC DNA]</scope>
    <source>
        <strain evidence="16">DSM 27981</strain>
    </source>
</reference>
<comment type="similarity">
    <text evidence="2">Belongs to the lipase chaperone family.</text>
</comment>
<dbReference type="RefSeq" id="WP_092939850.1">
    <property type="nucleotide sequence ID" value="NZ_FONX01000008.1"/>
</dbReference>
<dbReference type="GO" id="GO:0006457">
    <property type="term" value="P:protein folding"/>
    <property type="evidence" value="ECO:0007669"/>
    <property type="project" value="InterPro"/>
</dbReference>
<evidence type="ECO:0000256" key="10">
    <source>
        <dbReference type="ARBA" id="ARBA00023186"/>
    </source>
</evidence>
<feature type="region of interest" description="Disordered" evidence="13">
    <location>
        <begin position="29"/>
        <end position="77"/>
    </location>
</feature>
<name>A0A1I2EPM7_9BURK</name>
<keyword evidence="8" id="KW-0443">Lipid metabolism</keyword>
<evidence type="ECO:0000256" key="5">
    <source>
        <dbReference type="ARBA" id="ARBA00022692"/>
    </source>
</evidence>
<keyword evidence="14" id="KW-0732">Signal</keyword>
<evidence type="ECO:0000256" key="4">
    <source>
        <dbReference type="ARBA" id="ARBA00022519"/>
    </source>
</evidence>
<feature type="compositionally biased region" description="Low complexity" evidence="13">
    <location>
        <begin position="29"/>
        <end position="49"/>
    </location>
</feature>
<proteinExistence type="inferred from homology"/>
<dbReference type="Pfam" id="PF03280">
    <property type="entry name" value="Lipase_chap"/>
    <property type="match status" value="1"/>
</dbReference>
<evidence type="ECO:0000256" key="11">
    <source>
        <dbReference type="ARBA" id="ARBA00030948"/>
    </source>
</evidence>
<evidence type="ECO:0000256" key="13">
    <source>
        <dbReference type="SAM" id="MobiDB-lite"/>
    </source>
</evidence>